<accession>A0AA40CVS6</accession>
<dbReference type="Proteomes" id="UP001174997">
    <property type="component" value="Unassembled WGS sequence"/>
</dbReference>
<dbReference type="SUPFAM" id="SSF56300">
    <property type="entry name" value="Metallo-dependent phosphatases"/>
    <property type="match status" value="1"/>
</dbReference>
<name>A0AA40CVS6_9PEZI</name>
<keyword evidence="2" id="KW-1185">Reference proteome</keyword>
<dbReference type="GO" id="GO:0016788">
    <property type="term" value="F:hydrolase activity, acting on ester bonds"/>
    <property type="evidence" value="ECO:0007669"/>
    <property type="project" value="TreeGrafter"/>
</dbReference>
<dbReference type="PANTHER" id="PTHR32440">
    <property type="entry name" value="PHOSPHATASE DCR2-RELATED-RELATED"/>
    <property type="match status" value="1"/>
</dbReference>
<dbReference type="AlphaFoldDB" id="A0AA40CVS6"/>
<proteinExistence type="predicted"/>
<protein>
    <recommendedName>
        <fullName evidence="3">Calcineurin-like phosphoesterase domain-containing protein</fullName>
    </recommendedName>
</protein>
<evidence type="ECO:0008006" key="3">
    <source>
        <dbReference type="Google" id="ProtNLM"/>
    </source>
</evidence>
<feature type="non-terminal residue" evidence="1">
    <location>
        <position position="1"/>
    </location>
</feature>
<dbReference type="GO" id="GO:0005737">
    <property type="term" value="C:cytoplasm"/>
    <property type="evidence" value="ECO:0007669"/>
    <property type="project" value="TreeGrafter"/>
</dbReference>
<dbReference type="PANTHER" id="PTHR32440:SF11">
    <property type="entry name" value="METALLOPHOSPHOESTERASE DOMAIN-CONTAINING PROTEIN"/>
    <property type="match status" value="1"/>
</dbReference>
<evidence type="ECO:0000313" key="1">
    <source>
        <dbReference type="EMBL" id="KAK0650993.1"/>
    </source>
</evidence>
<dbReference type="EMBL" id="JAULSY010000302">
    <property type="protein sequence ID" value="KAK0650993.1"/>
    <property type="molecule type" value="Genomic_DNA"/>
</dbReference>
<gene>
    <name evidence="1" type="ORF">QBC41DRAFT_388495</name>
</gene>
<sequence length="202" mass="23323">RRPGRENWVHPGVVEWFRRTNQRLRRENGGREVPGLGFVHIPTGAFWEAQQRGIDKRKQPGLDVDQPVNRQGEGWCEDGSEGCEYGGQDRGFMEAVVEEGLLGLFVGHDHGDTWCSDYEKGERRMYLCFGQHTGYGGYGNWIRGSRQVRVSIEGLRLREMETWVRLENGKVVGRVRLNDSYGRDEYEIVEDERTHLPVDEKS</sequence>
<reference evidence="1" key="1">
    <citation type="submission" date="2023-06" db="EMBL/GenBank/DDBJ databases">
        <title>Genome-scale phylogeny and comparative genomics of the fungal order Sordariales.</title>
        <authorList>
            <consortium name="Lawrence Berkeley National Laboratory"/>
            <person name="Hensen N."/>
            <person name="Bonometti L."/>
            <person name="Westerberg I."/>
            <person name="Brannstrom I.O."/>
            <person name="Guillou S."/>
            <person name="Cros-Aarteil S."/>
            <person name="Calhoun S."/>
            <person name="Haridas S."/>
            <person name="Kuo A."/>
            <person name="Mondo S."/>
            <person name="Pangilinan J."/>
            <person name="Riley R."/>
            <person name="Labutti K."/>
            <person name="Andreopoulos B."/>
            <person name="Lipzen A."/>
            <person name="Chen C."/>
            <person name="Yanf M."/>
            <person name="Daum C."/>
            <person name="Ng V."/>
            <person name="Clum A."/>
            <person name="Steindorff A."/>
            <person name="Ohm R."/>
            <person name="Martin F."/>
            <person name="Silar P."/>
            <person name="Natvig D."/>
            <person name="Lalanne C."/>
            <person name="Gautier V."/>
            <person name="Ament-Velasquez S.L."/>
            <person name="Kruys A."/>
            <person name="Hutchinson M.I."/>
            <person name="Powell A.J."/>
            <person name="Barry K."/>
            <person name="Miller A.N."/>
            <person name="Grigoriev I.V."/>
            <person name="Debuchy R."/>
            <person name="Gladieux P."/>
            <person name="Thoren M.H."/>
            <person name="Johannesson H."/>
        </authorList>
    </citation>
    <scope>NUCLEOTIDE SEQUENCE</scope>
    <source>
        <strain evidence="1">CBS 307.81</strain>
    </source>
</reference>
<dbReference type="InterPro" id="IPR029052">
    <property type="entry name" value="Metallo-depent_PP-like"/>
</dbReference>
<organism evidence="1 2">
    <name type="scientific">Cercophora samala</name>
    <dbReference type="NCBI Taxonomy" id="330535"/>
    <lineage>
        <taxon>Eukaryota</taxon>
        <taxon>Fungi</taxon>
        <taxon>Dikarya</taxon>
        <taxon>Ascomycota</taxon>
        <taxon>Pezizomycotina</taxon>
        <taxon>Sordariomycetes</taxon>
        <taxon>Sordariomycetidae</taxon>
        <taxon>Sordariales</taxon>
        <taxon>Lasiosphaeriaceae</taxon>
        <taxon>Cercophora</taxon>
    </lineage>
</organism>
<evidence type="ECO:0000313" key="2">
    <source>
        <dbReference type="Proteomes" id="UP001174997"/>
    </source>
</evidence>
<comment type="caution">
    <text evidence="1">The sequence shown here is derived from an EMBL/GenBank/DDBJ whole genome shotgun (WGS) entry which is preliminary data.</text>
</comment>